<evidence type="ECO:0000313" key="7">
    <source>
        <dbReference type="EMBL" id="KAH0957679.1"/>
    </source>
</evidence>
<evidence type="ECO:0000256" key="3">
    <source>
        <dbReference type="ARBA" id="ARBA00023027"/>
    </source>
</evidence>
<accession>A0A9P8SD83</accession>
<comment type="similarity">
    <text evidence="1">Belongs to the HIBADH-related family. NP60 subfamily.</text>
</comment>
<comment type="caution">
    <text evidence="7">The sequence shown here is derived from an EMBL/GenBank/DDBJ whole genome shotgun (WGS) entry which is preliminary data.</text>
</comment>
<gene>
    <name evidence="7" type="ORF">HRG_11170</name>
</gene>
<dbReference type="EMBL" id="JAIZPD010000019">
    <property type="protein sequence ID" value="KAH0957679.1"/>
    <property type="molecule type" value="Genomic_DNA"/>
</dbReference>
<dbReference type="Pfam" id="PF03446">
    <property type="entry name" value="NAD_binding_2"/>
    <property type="match status" value="1"/>
</dbReference>
<dbReference type="InterPro" id="IPR051265">
    <property type="entry name" value="HIBADH-related_NP60_sf"/>
</dbReference>
<dbReference type="InterPro" id="IPR036291">
    <property type="entry name" value="NAD(P)-bd_dom_sf"/>
</dbReference>
<dbReference type="AlphaFoldDB" id="A0A9P8SD83"/>
<dbReference type="OrthoDB" id="435038at2759"/>
<evidence type="ECO:0000256" key="4">
    <source>
        <dbReference type="PIRSR" id="PIRSR000103-1"/>
    </source>
</evidence>
<reference evidence="7" key="1">
    <citation type="submission" date="2021-09" db="EMBL/GenBank/DDBJ databases">
        <title>A high-quality genome of the endoparasitic fungus Hirsutella rhossiliensis with a comparison of Hirsutella genomes reveals transposable elements contributing to genome size variation.</title>
        <authorList>
            <person name="Lin R."/>
            <person name="Jiao Y."/>
            <person name="Sun X."/>
            <person name="Ling J."/>
            <person name="Xie B."/>
            <person name="Cheng X."/>
        </authorList>
    </citation>
    <scope>NUCLEOTIDE SEQUENCE</scope>
    <source>
        <strain evidence="7">HR02</strain>
    </source>
</reference>
<evidence type="ECO:0000259" key="5">
    <source>
        <dbReference type="Pfam" id="PF03446"/>
    </source>
</evidence>
<dbReference type="InterPro" id="IPR015815">
    <property type="entry name" value="HIBADH-related"/>
</dbReference>
<dbReference type="Gene3D" id="3.40.50.720">
    <property type="entry name" value="NAD(P)-binding Rossmann-like Domain"/>
    <property type="match status" value="1"/>
</dbReference>
<dbReference type="Gene3D" id="1.10.1040.10">
    <property type="entry name" value="N-(1-d-carboxylethyl)-l-norvaline Dehydrogenase, domain 2"/>
    <property type="match status" value="1"/>
</dbReference>
<keyword evidence="2" id="KW-0560">Oxidoreductase</keyword>
<dbReference type="PANTHER" id="PTHR43580">
    <property type="entry name" value="OXIDOREDUCTASE GLYR1-RELATED"/>
    <property type="match status" value="1"/>
</dbReference>
<dbReference type="Pfam" id="PF14833">
    <property type="entry name" value="NAD_binding_11"/>
    <property type="match status" value="1"/>
</dbReference>
<protein>
    <submittedName>
        <fullName evidence="7">NAD binding domain of 6-phosphogluconate dehydrogenase</fullName>
    </submittedName>
</protein>
<feature type="domain" description="6-phosphogluconate dehydrogenase NADP-binding" evidence="5">
    <location>
        <begin position="16"/>
        <end position="163"/>
    </location>
</feature>
<feature type="domain" description="3-hydroxyisobutyrate dehydrogenase-like NAD-binding" evidence="6">
    <location>
        <begin position="171"/>
        <end position="289"/>
    </location>
</feature>
<dbReference type="PIRSF" id="PIRSF000103">
    <property type="entry name" value="HIBADH"/>
    <property type="match status" value="1"/>
</dbReference>
<dbReference type="InterPro" id="IPR029154">
    <property type="entry name" value="HIBADH-like_NADP-bd"/>
</dbReference>
<dbReference type="PANTHER" id="PTHR43580:SF8">
    <property type="entry name" value="6-PHOSPHOGLUCONATE DEHYDROGENASE NADP-BINDING DOMAIN-CONTAINING PROTEIN-RELATED"/>
    <property type="match status" value="1"/>
</dbReference>
<dbReference type="Proteomes" id="UP000824596">
    <property type="component" value="Unassembled WGS sequence"/>
</dbReference>
<dbReference type="SUPFAM" id="SSF48179">
    <property type="entry name" value="6-phosphogluconate dehydrogenase C-terminal domain-like"/>
    <property type="match status" value="1"/>
</dbReference>
<dbReference type="GO" id="GO:0050661">
    <property type="term" value="F:NADP binding"/>
    <property type="evidence" value="ECO:0007669"/>
    <property type="project" value="InterPro"/>
</dbReference>
<dbReference type="InterPro" id="IPR013328">
    <property type="entry name" value="6PGD_dom2"/>
</dbReference>
<dbReference type="InterPro" id="IPR008927">
    <property type="entry name" value="6-PGluconate_DH-like_C_sf"/>
</dbReference>
<evidence type="ECO:0000259" key="6">
    <source>
        <dbReference type="Pfam" id="PF14833"/>
    </source>
</evidence>
<evidence type="ECO:0000256" key="1">
    <source>
        <dbReference type="ARBA" id="ARBA00007598"/>
    </source>
</evidence>
<evidence type="ECO:0000256" key="2">
    <source>
        <dbReference type="ARBA" id="ARBA00023002"/>
    </source>
</evidence>
<dbReference type="RefSeq" id="XP_044715193.1">
    <property type="nucleotide sequence ID" value="XM_044869640.1"/>
</dbReference>
<organism evidence="7 8">
    <name type="scientific">Hirsutella rhossiliensis</name>
    <dbReference type="NCBI Taxonomy" id="111463"/>
    <lineage>
        <taxon>Eukaryota</taxon>
        <taxon>Fungi</taxon>
        <taxon>Dikarya</taxon>
        <taxon>Ascomycota</taxon>
        <taxon>Pezizomycotina</taxon>
        <taxon>Sordariomycetes</taxon>
        <taxon>Hypocreomycetidae</taxon>
        <taxon>Hypocreales</taxon>
        <taxon>Ophiocordycipitaceae</taxon>
        <taxon>Hirsutella</taxon>
    </lineage>
</organism>
<name>A0A9P8SD83_9HYPO</name>
<feature type="active site" evidence="4">
    <location>
        <position position="173"/>
    </location>
</feature>
<keyword evidence="3" id="KW-0520">NAD</keyword>
<evidence type="ECO:0000313" key="8">
    <source>
        <dbReference type="Proteomes" id="UP000824596"/>
    </source>
</evidence>
<dbReference type="GeneID" id="68360298"/>
<proteinExistence type="inferred from homology"/>
<dbReference type="InterPro" id="IPR006115">
    <property type="entry name" value="6PGDH_NADP-bd"/>
</dbReference>
<dbReference type="GO" id="GO:0016491">
    <property type="term" value="F:oxidoreductase activity"/>
    <property type="evidence" value="ECO:0007669"/>
    <property type="project" value="UniProtKB-KW"/>
</dbReference>
<dbReference type="SUPFAM" id="SSF51735">
    <property type="entry name" value="NAD(P)-binding Rossmann-fold domains"/>
    <property type="match status" value="1"/>
</dbReference>
<sequence length="317" mass="33351">METSSAHEVTKGVQPRVGWIGLGSMGQAMALNLQKHMSKTGAPNIRYYNRTVSRGIPLQEIGGVGDAALEDTVDAIILSGDTTSDLRGKIIVDASTVHPASSTRAASRLAGAGVEFVAAPVSGASPVAAQGRLLWIAAGSADAVRVIKPFVVGVMGRDLIYLGKEVYLSSLMKAASNFLTAGMMELIAEAHVFAEKTGLGSMALEGLLQQEYGDQAHAMSRRLTTGVYMPALGERPWSDVSLAVKDVRIGVECAVKAGSRLEIGQLALSHLEEAKRYSDAVGRPLDSSSLYGALRQLAGLSFETDRVKARDGGAQEP</sequence>
<keyword evidence="8" id="KW-1185">Reference proteome</keyword>